<protein>
    <submittedName>
        <fullName evidence="1">Uncharacterized protein</fullName>
    </submittedName>
</protein>
<reference evidence="1 2" key="1">
    <citation type="submission" date="2018-11" db="EMBL/GenBank/DDBJ databases">
        <title>Genome sequence of Saitozyma podzolica DSM 27192.</title>
        <authorList>
            <person name="Aliyu H."/>
            <person name="Gorte O."/>
            <person name="Ochsenreither K."/>
        </authorList>
    </citation>
    <scope>NUCLEOTIDE SEQUENCE [LARGE SCALE GENOMIC DNA]</scope>
    <source>
        <strain evidence="1 2">DSM 27192</strain>
    </source>
</reference>
<gene>
    <name evidence="1" type="ORF">EHS25_005749</name>
</gene>
<dbReference type="AlphaFoldDB" id="A0A427XVZ3"/>
<dbReference type="Proteomes" id="UP000279259">
    <property type="component" value="Unassembled WGS sequence"/>
</dbReference>
<name>A0A427XVZ3_9TREE</name>
<comment type="caution">
    <text evidence="1">The sequence shown here is derived from an EMBL/GenBank/DDBJ whole genome shotgun (WGS) entry which is preliminary data.</text>
</comment>
<sequence>MDDRRRQGRWTRRGLGGQHLLREGTKEFEEFEEFERRNGFDKEPIPVNGLLMEQHSIGKF</sequence>
<proteinExistence type="predicted"/>
<keyword evidence="2" id="KW-1185">Reference proteome</keyword>
<evidence type="ECO:0000313" key="2">
    <source>
        <dbReference type="Proteomes" id="UP000279259"/>
    </source>
</evidence>
<organism evidence="1 2">
    <name type="scientific">Saitozyma podzolica</name>
    <dbReference type="NCBI Taxonomy" id="1890683"/>
    <lineage>
        <taxon>Eukaryota</taxon>
        <taxon>Fungi</taxon>
        <taxon>Dikarya</taxon>
        <taxon>Basidiomycota</taxon>
        <taxon>Agaricomycotina</taxon>
        <taxon>Tremellomycetes</taxon>
        <taxon>Tremellales</taxon>
        <taxon>Trimorphomycetaceae</taxon>
        <taxon>Saitozyma</taxon>
    </lineage>
</organism>
<dbReference type="EMBL" id="RSCD01000025">
    <property type="protein sequence ID" value="RSH83039.1"/>
    <property type="molecule type" value="Genomic_DNA"/>
</dbReference>
<accession>A0A427XVZ3</accession>
<evidence type="ECO:0000313" key="1">
    <source>
        <dbReference type="EMBL" id="RSH83039.1"/>
    </source>
</evidence>